<evidence type="ECO:0000256" key="3">
    <source>
        <dbReference type="ARBA" id="ARBA00023027"/>
    </source>
</evidence>
<dbReference type="GO" id="GO:0016829">
    <property type="term" value="F:lyase activity"/>
    <property type="evidence" value="ECO:0007669"/>
    <property type="project" value="UniProtKB-KW"/>
</dbReference>
<proteinExistence type="inferred from homology"/>
<dbReference type="PANTHER" id="PTHR24321:SF8">
    <property type="entry name" value="ESTRADIOL 17-BETA-DEHYDROGENASE 8-RELATED"/>
    <property type="match status" value="1"/>
</dbReference>
<evidence type="ECO:0000259" key="6">
    <source>
        <dbReference type="SMART" id="SM00858"/>
    </source>
</evidence>
<dbReference type="Gene3D" id="3.40.50.720">
    <property type="entry name" value="NAD(P)-binding Rossmann-like Domain"/>
    <property type="match status" value="1"/>
</dbReference>
<dbReference type="NCBIfam" id="NF005559">
    <property type="entry name" value="PRK07231.1"/>
    <property type="match status" value="1"/>
</dbReference>
<protein>
    <recommendedName>
        <fullName evidence="9">SDR family oxidoreductase</fullName>
    </recommendedName>
</protein>
<organism evidence="7 8">
    <name type="scientific">Escherichia coli</name>
    <dbReference type="NCBI Taxonomy" id="562"/>
    <lineage>
        <taxon>Bacteria</taxon>
        <taxon>Pseudomonadati</taxon>
        <taxon>Pseudomonadota</taxon>
        <taxon>Gammaproteobacteria</taxon>
        <taxon>Enterobacterales</taxon>
        <taxon>Enterobacteriaceae</taxon>
        <taxon>Escherichia</taxon>
    </lineage>
</organism>
<dbReference type="Gene3D" id="2.30.130.110">
    <property type="match status" value="1"/>
</dbReference>
<dbReference type="InterPro" id="IPR036291">
    <property type="entry name" value="NAD(P)-bd_dom_sf"/>
</dbReference>
<comment type="similarity">
    <text evidence="1">Belongs to the short-chain dehydrogenases/reductases (SDR) family.</text>
</comment>
<gene>
    <name evidence="7" type="ORF">EIMP300_69640</name>
</gene>
<dbReference type="PRINTS" id="PR00081">
    <property type="entry name" value="GDHRDH"/>
</dbReference>
<evidence type="ECO:0000256" key="2">
    <source>
        <dbReference type="ARBA" id="ARBA00023002"/>
    </source>
</evidence>
<dbReference type="Pfam" id="PF08666">
    <property type="entry name" value="SAF"/>
    <property type="match status" value="1"/>
</dbReference>
<dbReference type="InterPro" id="IPR002347">
    <property type="entry name" value="SDR_fam"/>
</dbReference>
<keyword evidence="3" id="KW-0520">NAD</keyword>
<dbReference type="CDD" id="cd11613">
    <property type="entry name" value="SAF_AH_GD"/>
    <property type="match status" value="1"/>
</dbReference>
<evidence type="ECO:0000259" key="5">
    <source>
        <dbReference type="SMART" id="SM00822"/>
    </source>
</evidence>
<dbReference type="SUPFAM" id="SSF51735">
    <property type="entry name" value="NAD(P)-binding Rossmann-fold domains"/>
    <property type="match status" value="1"/>
</dbReference>
<keyword evidence="4" id="KW-0456">Lyase</keyword>
<dbReference type="GO" id="GO:0016491">
    <property type="term" value="F:oxidoreductase activity"/>
    <property type="evidence" value="ECO:0007669"/>
    <property type="project" value="UniProtKB-KW"/>
</dbReference>
<sequence length="366" mass="38973">MNAFSLHNKTALITGAASGLGLAMAKCMIVSGAKVIIADLNGELAQATAGTLGSQASWIQMDVGDTAAAQEKVDVLISEQDIGAIDILVNNAGNHCKKPIEEMSVSDFESVLDVHVVGAFALTKALVPHMKQRGKGCVLFTASMTSFLGQPLVTGYSAAKSAYLGMIRGMTTELAVHGIRVNGIAPGWIDTPMLRKAIEGDDERRNKILGRTPMKKFGKPEDIGWAAVYLASDAAAFVSGQVLVVDGKPIRRRIDRLLMYGGIMRKRALKLHAKDNCVVALNDIASGDIVWWDEGEMVACSSVTLGHKLACEALNNGDSILKYGAIIGHATRDIAMGEHVHSHNLASNAIAIFHHDDAGYQSEEKA</sequence>
<dbReference type="Pfam" id="PF13561">
    <property type="entry name" value="adh_short_C2"/>
    <property type="match status" value="1"/>
</dbReference>
<dbReference type="PRINTS" id="PR00080">
    <property type="entry name" value="SDRFAMILY"/>
</dbReference>
<dbReference type="EMBL" id="AP022360">
    <property type="protein sequence ID" value="BBU85564.1"/>
    <property type="molecule type" value="Genomic_DNA"/>
</dbReference>
<dbReference type="InterPro" id="IPR044144">
    <property type="entry name" value="SAF_UxaA/GarD"/>
</dbReference>
<dbReference type="InterPro" id="IPR057326">
    <property type="entry name" value="KR_dom"/>
</dbReference>
<name>A0A8S0FYI9_ECOLX</name>
<dbReference type="FunFam" id="3.40.50.720:FF:000084">
    <property type="entry name" value="Short-chain dehydrogenase reductase"/>
    <property type="match status" value="1"/>
</dbReference>
<dbReference type="SMART" id="SM00822">
    <property type="entry name" value="PKS_KR"/>
    <property type="match status" value="1"/>
</dbReference>
<reference evidence="7 8" key="1">
    <citation type="submission" date="2020-01" db="EMBL/GenBank/DDBJ databases">
        <title>Dynamics of blaIMP-6 dissemination in carbapenem resistant Enterobacteriacea isolated from regional surveillance in Osaka, Japan.</title>
        <authorList>
            <person name="Abe R."/>
            <person name="Akeda Y."/>
            <person name="Sugawara Y."/>
            <person name="Yamamoto N."/>
            <person name="Tomono K."/>
            <person name="Takeuchi D."/>
            <person name="Kawahara R."/>
            <person name="Hamada S."/>
        </authorList>
    </citation>
    <scope>NUCLEOTIDE SEQUENCE [LARGE SCALE GENOMIC DNA]</scope>
    <source>
        <strain evidence="7 8">E300</strain>
    </source>
</reference>
<accession>A0A8S0FYI9</accession>
<evidence type="ECO:0008006" key="9">
    <source>
        <dbReference type="Google" id="ProtNLM"/>
    </source>
</evidence>
<evidence type="ECO:0000313" key="7">
    <source>
        <dbReference type="EMBL" id="BBU85564.1"/>
    </source>
</evidence>
<dbReference type="InterPro" id="IPR013974">
    <property type="entry name" value="SAF"/>
</dbReference>
<keyword evidence="2" id="KW-0560">Oxidoreductase</keyword>
<dbReference type="SMART" id="SM00858">
    <property type="entry name" value="SAF"/>
    <property type="match status" value="1"/>
</dbReference>
<evidence type="ECO:0000256" key="4">
    <source>
        <dbReference type="ARBA" id="ARBA00023239"/>
    </source>
</evidence>
<feature type="domain" description="SAF" evidence="6">
    <location>
        <begin position="275"/>
        <end position="346"/>
    </location>
</feature>
<evidence type="ECO:0000313" key="8">
    <source>
        <dbReference type="Proteomes" id="UP000467488"/>
    </source>
</evidence>
<evidence type="ECO:0000256" key="1">
    <source>
        <dbReference type="ARBA" id="ARBA00006484"/>
    </source>
</evidence>
<dbReference type="AlphaFoldDB" id="A0A8S0FYI9"/>
<dbReference type="PANTHER" id="PTHR24321">
    <property type="entry name" value="DEHYDROGENASES, SHORT CHAIN"/>
    <property type="match status" value="1"/>
</dbReference>
<feature type="domain" description="Ketoreductase" evidence="5">
    <location>
        <begin position="9"/>
        <end position="191"/>
    </location>
</feature>
<dbReference type="Proteomes" id="UP000467488">
    <property type="component" value="Chromosome"/>
</dbReference>